<evidence type="ECO:0000256" key="1">
    <source>
        <dbReference type="SAM" id="Phobius"/>
    </source>
</evidence>
<feature type="transmembrane region" description="Helical" evidence="1">
    <location>
        <begin position="173"/>
        <end position="197"/>
    </location>
</feature>
<dbReference type="AlphaFoldDB" id="A0A2H3AXC5"/>
<organism evidence="2 3">
    <name type="scientific">Armillaria solidipes</name>
    <dbReference type="NCBI Taxonomy" id="1076256"/>
    <lineage>
        <taxon>Eukaryota</taxon>
        <taxon>Fungi</taxon>
        <taxon>Dikarya</taxon>
        <taxon>Basidiomycota</taxon>
        <taxon>Agaricomycotina</taxon>
        <taxon>Agaricomycetes</taxon>
        <taxon>Agaricomycetidae</taxon>
        <taxon>Agaricales</taxon>
        <taxon>Marasmiineae</taxon>
        <taxon>Physalacriaceae</taxon>
        <taxon>Armillaria</taxon>
    </lineage>
</organism>
<protein>
    <submittedName>
        <fullName evidence="2">Uncharacterized protein</fullName>
    </submittedName>
</protein>
<feature type="transmembrane region" description="Helical" evidence="1">
    <location>
        <begin position="246"/>
        <end position="267"/>
    </location>
</feature>
<keyword evidence="1" id="KW-0472">Membrane</keyword>
<feature type="transmembrane region" description="Helical" evidence="1">
    <location>
        <begin position="137"/>
        <end position="161"/>
    </location>
</feature>
<dbReference type="EMBL" id="KZ293459">
    <property type="protein sequence ID" value="PBK63351.1"/>
    <property type="molecule type" value="Genomic_DNA"/>
</dbReference>
<name>A0A2H3AXC5_9AGAR</name>
<keyword evidence="1" id="KW-1133">Transmembrane helix</keyword>
<keyword evidence="3" id="KW-1185">Reference proteome</keyword>
<proteinExistence type="predicted"/>
<gene>
    <name evidence="2" type="ORF">ARMSODRAFT_540824</name>
</gene>
<feature type="transmembrane region" description="Helical" evidence="1">
    <location>
        <begin position="218"/>
        <end position="240"/>
    </location>
</feature>
<feature type="transmembrane region" description="Helical" evidence="1">
    <location>
        <begin position="57"/>
        <end position="79"/>
    </location>
</feature>
<feature type="transmembrane region" description="Helical" evidence="1">
    <location>
        <begin position="99"/>
        <end position="125"/>
    </location>
</feature>
<dbReference type="Proteomes" id="UP000218334">
    <property type="component" value="Unassembled WGS sequence"/>
</dbReference>
<reference evidence="3" key="1">
    <citation type="journal article" date="2017" name="Nat. Ecol. Evol.">
        <title>Genome expansion and lineage-specific genetic innovations in the forest pathogenic fungi Armillaria.</title>
        <authorList>
            <person name="Sipos G."/>
            <person name="Prasanna A.N."/>
            <person name="Walter M.C."/>
            <person name="O'Connor E."/>
            <person name="Balint B."/>
            <person name="Krizsan K."/>
            <person name="Kiss B."/>
            <person name="Hess J."/>
            <person name="Varga T."/>
            <person name="Slot J."/>
            <person name="Riley R."/>
            <person name="Boka B."/>
            <person name="Rigling D."/>
            <person name="Barry K."/>
            <person name="Lee J."/>
            <person name="Mihaltcheva S."/>
            <person name="LaButti K."/>
            <person name="Lipzen A."/>
            <person name="Waldron R."/>
            <person name="Moloney N.M."/>
            <person name="Sperisen C."/>
            <person name="Kredics L."/>
            <person name="Vagvoelgyi C."/>
            <person name="Patrignani A."/>
            <person name="Fitzpatrick D."/>
            <person name="Nagy I."/>
            <person name="Doyle S."/>
            <person name="Anderson J.B."/>
            <person name="Grigoriev I.V."/>
            <person name="Gueldener U."/>
            <person name="Muensterkoetter M."/>
            <person name="Nagy L.G."/>
        </authorList>
    </citation>
    <scope>NUCLEOTIDE SEQUENCE [LARGE SCALE GENOMIC DNA]</scope>
    <source>
        <strain evidence="3">28-4</strain>
    </source>
</reference>
<sequence>MITISDKEFSDIVIQAWLDDTLNSYILGYFVHGFYTGLFGIAIWQLLAVTKISKARIYMGCIITALYIFSMIYVSASWIEFSRAYVFATSFRARYDMMYTSVLLETMGVTATALNLIIADCTIIWRCWVVWAHDWRVIILPIFFVIGETVCGVNGVVHKFIVSMNDETGTNWAVATMAATLGTNILCTALIVGRIIYVARGQRGIMGGIRTYRGVIEIVVESATLYSVMFLVFMILYLLVGNGYMYPQALVYPVTCIAPTLIIFRVASGQGRPEESLIETQSSLHFQRSRGSTIETATDGGEEDMIRGNTKGTAHVLLGSVEQV</sequence>
<feature type="transmembrane region" description="Helical" evidence="1">
    <location>
        <begin position="26"/>
        <end position="50"/>
    </location>
</feature>
<evidence type="ECO:0000313" key="3">
    <source>
        <dbReference type="Proteomes" id="UP000218334"/>
    </source>
</evidence>
<dbReference type="STRING" id="1076256.A0A2H3AXC5"/>
<accession>A0A2H3AXC5</accession>
<evidence type="ECO:0000313" key="2">
    <source>
        <dbReference type="EMBL" id="PBK63351.1"/>
    </source>
</evidence>
<keyword evidence="1" id="KW-0812">Transmembrane</keyword>